<name>A0A383CJ34_9ZZZZ</name>
<sequence>MKVRIYSKNIDSKLKIALYAMTEFAMASLVPSKRLRDNISINVHLRKHANAGEAKLAKHANRYRPRDFKVYLNHHSMEKDDYGRERTDTEWGHEILKTLAHELVHVKQYVMGELTWRDRGLMWKGRLYTPEHLGEYFETPYEIEAFGRER</sequence>
<feature type="non-terminal residue" evidence="1">
    <location>
        <position position="150"/>
    </location>
</feature>
<evidence type="ECO:0008006" key="2">
    <source>
        <dbReference type="Google" id="ProtNLM"/>
    </source>
</evidence>
<organism evidence="1">
    <name type="scientific">marine metagenome</name>
    <dbReference type="NCBI Taxonomy" id="408172"/>
    <lineage>
        <taxon>unclassified sequences</taxon>
        <taxon>metagenomes</taxon>
        <taxon>ecological metagenomes</taxon>
    </lineage>
</organism>
<protein>
    <recommendedName>
        <fullName evidence="2">SprT-like domain-containing protein</fullName>
    </recommendedName>
</protein>
<dbReference type="AlphaFoldDB" id="A0A383CJ34"/>
<accession>A0A383CJ34</accession>
<proteinExistence type="predicted"/>
<gene>
    <name evidence="1" type="ORF">METZ01_LOCUS485241</name>
</gene>
<reference evidence="1" key="1">
    <citation type="submission" date="2018-05" db="EMBL/GenBank/DDBJ databases">
        <authorList>
            <person name="Lanie J.A."/>
            <person name="Ng W.-L."/>
            <person name="Kazmierczak K.M."/>
            <person name="Andrzejewski T.M."/>
            <person name="Davidsen T.M."/>
            <person name="Wayne K.J."/>
            <person name="Tettelin H."/>
            <person name="Glass J.I."/>
            <person name="Rusch D."/>
            <person name="Podicherti R."/>
            <person name="Tsui H.-C.T."/>
            <person name="Winkler M.E."/>
        </authorList>
    </citation>
    <scope>NUCLEOTIDE SEQUENCE</scope>
</reference>
<evidence type="ECO:0000313" key="1">
    <source>
        <dbReference type="EMBL" id="SVE32387.1"/>
    </source>
</evidence>
<dbReference type="EMBL" id="UINC01209390">
    <property type="protein sequence ID" value="SVE32387.1"/>
    <property type="molecule type" value="Genomic_DNA"/>
</dbReference>